<dbReference type="Proteomes" id="UP000030669">
    <property type="component" value="Unassembled WGS sequence"/>
</dbReference>
<evidence type="ECO:0000313" key="4">
    <source>
        <dbReference type="EMBL" id="EPQ51653.1"/>
    </source>
</evidence>
<evidence type="ECO:0000256" key="1">
    <source>
        <dbReference type="SAM" id="MobiDB-lite"/>
    </source>
</evidence>
<dbReference type="AlphaFoldDB" id="S7PVV7"/>
<dbReference type="GeneID" id="19307685"/>
<dbReference type="STRING" id="670483.S7PVV7"/>
<keyword evidence="2" id="KW-1133">Transmembrane helix</keyword>
<dbReference type="RefSeq" id="XP_007870093.1">
    <property type="nucleotide sequence ID" value="XM_007871902.1"/>
</dbReference>
<feature type="transmembrane region" description="Helical" evidence="2">
    <location>
        <begin position="291"/>
        <end position="311"/>
    </location>
</feature>
<dbReference type="HOGENOM" id="CLU_061244_0_0_1"/>
<dbReference type="KEGG" id="gtr:GLOTRDRAFT_65863"/>
<name>S7PVV7_GLOTA</name>
<dbReference type="eggNOG" id="ENOG502RXTC">
    <property type="taxonomic scope" value="Eukaryota"/>
</dbReference>
<keyword evidence="2" id="KW-0472">Membrane</keyword>
<evidence type="ECO:0000256" key="2">
    <source>
        <dbReference type="SAM" id="Phobius"/>
    </source>
</evidence>
<dbReference type="OrthoDB" id="2310204at2759"/>
<feature type="compositionally biased region" description="Polar residues" evidence="1">
    <location>
        <begin position="38"/>
        <end position="47"/>
    </location>
</feature>
<evidence type="ECO:0000256" key="3">
    <source>
        <dbReference type="SAM" id="SignalP"/>
    </source>
</evidence>
<evidence type="ECO:0000313" key="5">
    <source>
        <dbReference type="Proteomes" id="UP000030669"/>
    </source>
</evidence>
<reference evidence="4 5" key="1">
    <citation type="journal article" date="2012" name="Science">
        <title>The Paleozoic origin of enzymatic lignin decomposition reconstructed from 31 fungal genomes.</title>
        <authorList>
            <person name="Floudas D."/>
            <person name="Binder M."/>
            <person name="Riley R."/>
            <person name="Barry K."/>
            <person name="Blanchette R.A."/>
            <person name="Henrissat B."/>
            <person name="Martinez A.T."/>
            <person name="Otillar R."/>
            <person name="Spatafora J.W."/>
            <person name="Yadav J.S."/>
            <person name="Aerts A."/>
            <person name="Benoit I."/>
            <person name="Boyd A."/>
            <person name="Carlson A."/>
            <person name="Copeland A."/>
            <person name="Coutinho P.M."/>
            <person name="de Vries R.P."/>
            <person name="Ferreira P."/>
            <person name="Findley K."/>
            <person name="Foster B."/>
            <person name="Gaskell J."/>
            <person name="Glotzer D."/>
            <person name="Gorecki P."/>
            <person name="Heitman J."/>
            <person name="Hesse C."/>
            <person name="Hori C."/>
            <person name="Igarashi K."/>
            <person name="Jurgens J.A."/>
            <person name="Kallen N."/>
            <person name="Kersten P."/>
            <person name="Kohler A."/>
            <person name="Kuees U."/>
            <person name="Kumar T.K.A."/>
            <person name="Kuo A."/>
            <person name="LaButti K."/>
            <person name="Larrondo L.F."/>
            <person name="Lindquist E."/>
            <person name="Ling A."/>
            <person name="Lombard V."/>
            <person name="Lucas S."/>
            <person name="Lundell T."/>
            <person name="Martin R."/>
            <person name="McLaughlin D.J."/>
            <person name="Morgenstern I."/>
            <person name="Morin E."/>
            <person name="Murat C."/>
            <person name="Nagy L.G."/>
            <person name="Nolan M."/>
            <person name="Ohm R.A."/>
            <person name="Patyshakuliyeva A."/>
            <person name="Rokas A."/>
            <person name="Ruiz-Duenas F.J."/>
            <person name="Sabat G."/>
            <person name="Salamov A."/>
            <person name="Samejima M."/>
            <person name="Schmutz J."/>
            <person name="Slot J.C."/>
            <person name="St John F."/>
            <person name="Stenlid J."/>
            <person name="Sun H."/>
            <person name="Sun S."/>
            <person name="Syed K."/>
            <person name="Tsang A."/>
            <person name="Wiebenga A."/>
            <person name="Young D."/>
            <person name="Pisabarro A."/>
            <person name="Eastwood D.C."/>
            <person name="Martin F."/>
            <person name="Cullen D."/>
            <person name="Grigoriev I.V."/>
            <person name="Hibbett D.S."/>
        </authorList>
    </citation>
    <scope>NUCLEOTIDE SEQUENCE [LARGE SCALE GENOMIC DNA]</scope>
    <source>
        <strain evidence="4 5">ATCC 11539</strain>
    </source>
</reference>
<keyword evidence="5" id="KW-1185">Reference proteome</keyword>
<protein>
    <submittedName>
        <fullName evidence="4">Uncharacterized protein</fullName>
    </submittedName>
</protein>
<accession>S7PVV7</accession>
<dbReference type="EMBL" id="KB469310">
    <property type="protein sequence ID" value="EPQ51653.1"/>
    <property type="molecule type" value="Genomic_DNA"/>
</dbReference>
<feature type="chain" id="PRO_5004543718" evidence="3">
    <location>
        <begin position="21"/>
        <end position="312"/>
    </location>
</feature>
<proteinExistence type="predicted"/>
<feature type="region of interest" description="Disordered" evidence="1">
    <location>
        <begin position="23"/>
        <end position="47"/>
    </location>
</feature>
<dbReference type="OMA" id="FGSCTES"/>
<sequence>MATNLLSLLLSLCLSASCTANAARGAPPTPLSRRDSTGYVNPVTNGGSMLTNAPNTYPAGLGEPLNAIISGNSDSDVLSLTGDSGLNNYFLSIGFGTECLGIHEGDAQTANLGDGKGTVNETAEIRWDYYNPGLGTCTETQQGGNHFRYWVQNGTNVNTGAIFMAVSYELPLAQNHDIVPNGYNLGRDWLVGNATSRNITTSDYSTSGGTQFSGSTSYNGWTYQTTATYTTGLLNATSDGINHYATVAVNGQPAIDGLVAVLEVKVTQKGSGSSSSSNKTSAAPSLVYSPIQYLTLALVAPIIAFFALYAAL</sequence>
<organism evidence="4 5">
    <name type="scientific">Gloeophyllum trabeum (strain ATCC 11539 / FP-39264 / Madison 617)</name>
    <name type="common">Brown rot fungus</name>
    <dbReference type="NCBI Taxonomy" id="670483"/>
    <lineage>
        <taxon>Eukaryota</taxon>
        <taxon>Fungi</taxon>
        <taxon>Dikarya</taxon>
        <taxon>Basidiomycota</taxon>
        <taxon>Agaricomycotina</taxon>
        <taxon>Agaricomycetes</taxon>
        <taxon>Gloeophyllales</taxon>
        <taxon>Gloeophyllaceae</taxon>
        <taxon>Gloeophyllum</taxon>
    </lineage>
</organism>
<gene>
    <name evidence="4" type="ORF">GLOTRDRAFT_65863</name>
</gene>
<keyword evidence="3" id="KW-0732">Signal</keyword>
<feature type="signal peptide" evidence="3">
    <location>
        <begin position="1"/>
        <end position="20"/>
    </location>
</feature>
<keyword evidence="2" id="KW-0812">Transmembrane</keyword>